<protein>
    <recommendedName>
        <fullName evidence="4">Schwannomin interacting protein 1 C-terminal domain-containing protein</fullName>
    </recommendedName>
</protein>
<dbReference type="Proteomes" id="UP001153321">
    <property type="component" value="Chromosome 5"/>
</dbReference>
<organism evidence="5 6">
    <name type="scientific">Spodoptera littoralis</name>
    <name type="common">Egyptian cotton leafworm</name>
    <dbReference type="NCBI Taxonomy" id="7109"/>
    <lineage>
        <taxon>Eukaryota</taxon>
        <taxon>Metazoa</taxon>
        <taxon>Ecdysozoa</taxon>
        <taxon>Arthropoda</taxon>
        <taxon>Hexapoda</taxon>
        <taxon>Insecta</taxon>
        <taxon>Pterygota</taxon>
        <taxon>Neoptera</taxon>
        <taxon>Endopterygota</taxon>
        <taxon>Lepidoptera</taxon>
        <taxon>Glossata</taxon>
        <taxon>Ditrysia</taxon>
        <taxon>Noctuoidea</taxon>
        <taxon>Noctuidae</taxon>
        <taxon>Amphipyrinae</taxon>
        <taxon>Spodoptera</taxon>
    </lineage>
</organism>
<dbReference type="PANTHER" id="PTHR13103:SF2">
    <property type="entry name" value="IQCJ-SCHIP1 READTHROUGH TRANSCRIPT PROTEIN-RELATED"/>
    <property type="match status" value="1"/>
</dbReference>
<dbReference type="GO" id="GO:0005886">
    <property type="term" value="C:plasma membrane"/>
    <property type="evidence" value="ECO:0007669"/>
    <property type="project" value="TreeGrafter"/>
</dbReference>
<feature type="region of interest" description="Disordered" evidence="3">
    <location>
        <begin position="607"/>
        <end position="648"/>
    </location>
</feature>
<feature type="compositionally biased region" description="Basic and acidic residues" evidence="3">
    <location>
        <begin position="619"/>
        <end position="629"/>
    </location>
</feature>
<reference evidence="5" key="1">
    <citation type="submission" date="2022-02" db="EMBL/GenBank/DDBJ databases">
        <authorList>
            <person name="King R."/>
        </authorList>
    </citation>
    <scope>NUCLEOTIDE SEQUENCE</scope>
</reference>
<evidence type="ECO:0000256" key="3">
    <source>
        <dbReference type="SAM" id="MobiDB-lite"/>
    </source>
</evidence>
<dbReference type="GO" id="GO:0035332">
    <property type="term" value="P:positive regulation of hippo signaling"/>
    <property type="evidence" value="ECO:0007669"/>
    <property type="project" value="TreeGrafter"/>
</dbReference>
<evidence type="ECO:0000313" key="6">
    <source>
        <dbReference type="Proteomes" id="UP001153321"/>
    </source>
</evidence>
<dbReference type="EMBL" id="LR824536">
    <property type="protein sequence ID" value="CAH1644847.1"/>
    <property type="molecule type" value="Genomic_DNA"/>
</dbReference>
<evidence type="ECO:0000256" key="2">
    <source>
        <dbReference type="SAM" id="Coils"/>
    </source>
</evidence>
<dbReference type="InterPro" id="IPR015649">
    <property type="entry name" value="SCHIP_1_C"/>
</dbReference>
<dbReference type="AlphaFoldDB" id="A0A9P0IDI3"/>
<dbReference type="InterPro" id="IPR039045">
    <property type="entry name" value="SCHIP_1"/>
</dbReference>
<proteinExistence type="predicted"/>
<feature type="region of interest" description="Disordered" evidence="3">
    <location>
        <begin position="1053"/>
        <end position="1072"/>
    </location>
</feature>
<feature type="domain" description="Schwannomin interacting protein 1 C-terminal" evidence="4">
    <location>
        <begin position="787"/>
        <end position="1054"/>
    </location>
</feature>
<keyword evidence="1 2" id="KW-0175">Coiled coil</keyword>
<gene>
    <name evidence="5" type="ORF">SPLIT_LOCUS10200</name>
</gene>
<evidence type="ECO:0000259" key="4">
    <source>
        <dbReference type="Pfam" id="PF10148"/>
    </source>
</evidence>
<evidence type="ECO:0000313" key="5">
    <source>
        <dbReference type="EMBL" id="CAH1644847.1"/>
    </source>
</evidence>
<name>A0A9P0IDI3_SPOLI</name>
<dbReference type="Pfam" id="PF10148">
    <property type="entry name" value="SCHIP-1_C"/>
    <property type="match status" value="1"/>
</dbReference>
<dbReference type="PANTHER" id="PTHR13103">
    <property type="entry name" value="SCHWANNOMIN INTERACTING PROTEIN 1"/>
    <property type="match status" value="1"/>
</dbReference>
<accession>A0A9P0IDI3</accession>
<evidence type="ECO:0000256" key="1">
    <source>
        <dbReference type="ARBA" id="ARBA00023054"/>
    </source>
</evidence>
<feature type="compositionally biased region" description="Polar residues" evidence="3">
    <location>
        <begin position="630"/>
        <end position="642"/>
    </location>
</feature>
<sequence>MAIPITELVGSRTRICVRLMTNSAACGRPQLNKTPYEYHKCESLVGVGLEARGSWPPPAPVRLSVPERRESSRSQYPIIMRIKTSDNGNIAVYNNQDVLSRRNSDNRSWLSVNNSAQTNLRENSTDYSKVTNCNTVYSSQRKSETFENYSTTSEVGADSEDLTVSPELVCNKQYRINNRHVNSVQTCNNSATDILEESIDTVRAPCIDFRSNTNVYTETTPVDEERAFEHSDTDEMSENGIHPVPRGIVNPNYPGFQHLAHTLQDYSSNIENFYHSENEMTDDDVDVEITDLAYEPEPNQNETTDYKNINNNNNIKSDLINTTLLSPQSKSDSQQNIVDSQIKNDIPDLLKTISKNNNNNDESFNYDLNCTDADIENNFHAKDIIGDFNKEIEDEIKQLLNYNINIQDDLEELRKDIKDTFAKPIENTINNISDVVNHVIKKLVETQCDENDDNFKDSFVNQQKIDEISEINRENEKNIRTEMNLSRPTFLLIENNTNDKITDAFLSDGKDEININDYNTEKLSLNVENTIKQLSTELRKIIPKLDEMRERDRLWAESKKETVVIDGNSNEVAHSSKGYSLMSKSVQSQGKPDVSKTMRLTDNHISVRNNSIRSPVEPKASRDKQREITTSKNSYRTAQSKTSVRKNDNTKDVDLGSFDVYNIETALPKLDLDAIENHLKAAKEAERRFSKTPEEIHDNANTETVEKSGFKRSLHLFKTKLFYKNDCENVQVENCDDTVLSPRAIGSAECALTEIEWPSLADNNPNILEKFTRIVSAVDNVSYDKNKRNDREEIRRRLAMGADAEEYYSMGHTDRPGKKPSLHSRLQSGMNLQICFMNETASDNESQASDFEKNYNNTKSLSRSSLFSKSSYNHPYQTRPLSVNITKHDKISTVQSGAKLRPTSLSLKTKSRSSHSLGHIEIKESDFYVLQATLQTEARVALAQAKEMARIQMERERRSRAVSPVTEMLRRSMEKANAPLAPDRRRVSRQLLTDMNIAQLQVIVNELHSQIESLNDTLVKMLMARDELHMGQDSMLVDIEDLTRYLGVKEQTKKTKGATKPAMRRLTSLVHK</sequence>
<keyword evidence="6" id="KW-1185">Reference proteome</keyword>
<dbReference type="GO" id="GO:0030054">
    <property type="term" value="C:cell junction"/>
    <property type="evidence" value="ECO:0007669"/>
    <property type="project" value="TreeGrafter"/>
</dbReference>
<feature type="coiled-coil region" evidence="2">
    <location>
        <begin position="389"/>
        <end position="423"/>
    </location>
</feature>